<keyword evidence="4" id="KW-1185">Reference proteome</keyword>
<comment type="similarity">
    <text evidence="1 2">Belongs to the cytochrome P450 family.</text>
</comment>
<evidence type="ECO:0000256" key="2">
    <source>
        <dbReference type="RuleBase" id="RU000461"/>
    </source>
</evidence>
<reference evidence="3 4" key="1">
    <citation type="journal article" date="2019" name="Int. J. Syst. Evol. Microbiol.">
        <title>The Global Catalogue of Microorganisms (GCM) 10K type strain sequencing project: providing services to taxonomists for standard genome sequencing and annotation.</title>
        <authorList>
            <consortium name="The Broad Institute Genomics Platform"/>
            <consortium name="The Broad Institute Genome Sequencing Center for Infectious Disease"/>
            <person name="Wu L."/>
            <person name="Ma J."/>
        </authorList>
    </citation>
    <scope>NUCLEOTIDE SEQUENCE [LARGE SCALE GENOMIC DNA]</scope>
    <source>
        <strain evidence="3 4">JCM 13581</strain>
    </source>
</reference>
<keyword evidence="2" id="KW-0560">Oxidoreductase</keyword>
<protein>
    <submittedName>
        <fullName evidence="3">Cytochrome P450</fullName>
    </submittedName>
</protein>
<dbReference type="EMBL" id="BAAAMJ010000122">
    <property type="protein sequence ID" value="GAA1936926.1"/>
    <property type="molecule type" value="Genomic_DNA"/>
</dbReference>
<sequence length="421" mass="45679">MNCPVTSQDRAASGRIALDPLVQDLDGEGARLLAAGPIAAVELPGGVPVWAVTHHAEARKLMTDPRLVKDINRWSLWQRGEIPADWPLIGLANPGRSMLTVDGAEHRRLRAKVAQALTPRRVERLRPGIEQVTARLLDDLAEAGKDGGPVDLKAVFAYPLPMTVVSELMGIDASDHPRLQALYDKFFSTQTPPEEVPAMLADLAAFFTGVVAARRENPGDDLTSALINADEGGERLTDEELVNTLQLMIAAGHETTISLIVNAVRALSNHPDQLAMVLRGEVSWETVIEETLRWCSPTSHVLVRFATEDIEIGGTVIPEGDALITSYVAIGRDEKQHGPDAGTFDITRETPIRHMSFGHGPHVCPGAPLSRLEAGIALPALYERFPRLALAVPDEKLRNKPAVTQNDLYELPVLLSGDTGR</sequence>
<dbReference type="Pfam" id="PF00067">
    <property type="entry name" value="p450"/>
    <property type="match status" value="2"/>
</dbReference>
<comment type="caution">
    <text evidence="3">The sequence shown here is derived from an EMBL/GenBank/DDBJ whole genome shotgun (WGS) entry which is preliminary data.</text>
</comment>
<dbReference type="RefSeq" id="WP_344267054.1">
    <property type="nucleotide sequence ID" value="NZ_BAAAMJ010000122.1"/>
</dbReference>
<dbReference type="InterPro" id="IPR002397">
    <property type="entry name" value="Cyt_P450_B"/>
</dbReference>
<dbReference type="CDD" id="cd11029">
    <property type="entry name" value="CYP107-like"/>
    <property type="match status" value="1"/>
</dbReference>
<dbReference type="PRINTS" id="PR00359">
    <property type="entry name" value="BP450"/>
</dbReference>
<gene>
    <name evidence="3" type="ORF">GCM10009716_49130</name>
</gene>
<name>A0ABN2PX94_9ACTN</name>
<proteinExistence type="inferred from homology"/>
<evidence type="ECO:0000313" key="4">
    <source>
        <dbReference type="Proteomes" id="UP001501303"/>
    </source>
</evidence>
<keyword evidence="2" id="KW-0479">Metal-binding</keyword>
<evidence type="ECO:0000313" key="3">
    <source>
        <dbReference type="EMBL" id="GAA1936926.1"/>
    </source>
</evidence>
<evidence type="ECO:0000256" key="1">
    <source>
        <dbReference type="ARBA" id="ARBA00010617"/>
    </source>
</evidence>
<dbReference type="Proteomes" id="UP001501303">
    <property type="component" value="Unassembled WGS sequence"/>
</dbReference>
<keyword evidence="2" id="KW-0503">Monooxygenase</keyword>
<dbReference type="Gene3D" id="1.10.630.10">
    <property type="entry name" value="Cytochrome P450"/>
    <property type="match status" value="1"/>
</dbReference>
<keyword evidence="2" id="KW-0408">Iron</keyword>
<dbReference type="InterPro" id="IPR017972">
    <property type="entry name" value="Cyt_P450_CS"/>
</dbReference>
<dbReference type="InterPro" id="IPR001128">
    <property type="entry name" value="Cyt_P450"/>
</dbReference>
<keyword evidence="2" id="KW-0349">Heme</keyword>
<dbReference type="PANTHER" id="PTHR46696">
    <property type="entry name" value="P450, PUTATIVE (EUROFUNG)-RELATED"/>
    <property type="match status" value="1"/>
</dbReference>
<organism evidence="3 4">
    <name type="scientific">Streptomyces sodiiphilus</name>
    <dbReference type="NCBI Taxonomy" id="226217"/>
    <lineage>
        <taxon>Bacteria</taxon>
        <taxon>Bacillati</taxon>
        <taxon>Actinomycetota</taxon>
        <taxon>Actinomycetes</taxon>
        <taxon>Kitasatosporales</taxon>
        <taxon>Streptomycetaceae</taxon>
        <taxon>Streptomyces</taxon>
    </lineage>
</organism>
<accession>A0ABN2PX94</accession>
<dbReference type="InterPro" id="IPR036396">
    <property type="entry name" value="Cyt_P450_sf"/>
</dbReference>
<dbReference type="SUPFAM" id="SSF48264">
    <property type="entry name" value="Cytochrome P450"/>
    <property type="match status" value="1"/>
</dbReference>
<dbReference type="PROSITE" id="PS00086">
    <property type="entry name" value="CYTOCHROME_P450"/>
    <property type="match status" value="1"/>
</dbReference>
<dbReference type="PANTHER" id="PTHR46696:SF1">
    <property type="entry name" value="CYTOCHROME P450 YJIB-RELATED"/>
    <property type="match status" value="1"/>
</dbReference>